<evidence type="ECO:0000256" key="7">
    <source>
        <dbReference type="SAM" id="Phobius"/>
    </source>
</evidence>
<evidence type="ECO:0000256" key="6">
    <source>
        <dbReference type="ARBA" id="ARBA00023136"/>
    </source>
</evidence>
<dbReference type="PROSITE" id="PS50893">
    <property type="entry name" value="ABC_TRANSPORTER_2"/>
    <property type="match status" value="1"/>
</dbReference>
<sequence length="564" mass="60595">MSVKVMMQSSGNKSLAGFTRRISLWLGAAVLLGGAAAVMLVLQLIVFAQIVADLAFQDHALMAEIPALKWLGIFLVARALLQWVADMVAAQGSLRLTSSLRSELLQHLFNVGPVGMASYATGETVTALDAGVEGLEPYFAQYIPRAAMMVVLPFMILATVLHLDGWSFLILACTGPLIPVFMALVGYRAQAIMDRQWTQLLLLGSSFLDALQGMTTLRLFGRARDAVAAVANMADEYRCTTMSVMKVAFLTSAVLEFFASLSIALVAVVFGARLLEGKVDFQSAFLVLLLAPEYFMSLRAFSASYHARQNATAAMVAISKLFALSSVATRHANQPIIEPLVSVKCENLSAEYEAGRTVLSNINCTFTRGTLSLITGESGAGKTTLVRVLLGLLSPIAGRIVAEDAHGIAHAHWQSCIGWVPQRPCLVHGSVVDNLRMANPQADMASLRNVARQADALSFIEALPQGVDTLIGERGACLSGGEVQRLALARVLLRNPQILILDEPTAHLDPKSEQHVAAAIARIALNRIVIVIAHRGAIINHAGQVLRVHKGLIFNGLHMLEHAA</sequence>
<accession>A0A1D8QVJ8</accession>
<feature type="domain" description="ABC transmembrane type-1" evidence="9">
    <location>
        <begin position="28"/>
        <end position="310"/>
    </location>
</feature>
<evidence type="ECO:0000313" key="10">
    <source>
        <dbReference type="EMBL" id="AOW46370.1"/>
    </source>
</evidence>
<evidence type="ECO:0000256" key="5">
    <source>
        <dbReference type="ARBA" id="ARBA00022989"/>
    </source>
</evidence>
<reference evidence="11" key="1">
    <citation type="submission" date="2016-04" db="EMBL/GenBank/DDBJ databases">
        <authorList>
            <person name="Jeon C.O."/>
            <person name="Cho G.Y."/>
            <person name="Jeong H.I."/>
            <person name="Kim K.H."/>
        </authorList>
    </citation>
    <scope>NUCLEOTIDE SEQUENCE [LARGE SCALE GENOMIC DNA]</scope>
    <source>
        <strain evidence="11">LMG 1590</strain>
    </source>
</reference>
<dbReference type="PANTHER" id="PTHR24221:SF590">
    <property type="entry name" value="COMPONENT LINKED WITH THE ASSEMBLY OF CYTOCHROME' TRANSPORT TRANSMEMBRANE ATP-BINDING PROTEIN ABC TRANSPORTER CYDD-RELATED"/>
    <property type="match status" value="1"/>
</dbReference>
<feature type="transmembrane region" description="Helical" evidence="7">
    <location>
        <begin position="67"/>
        <end position="85"/>
    </location>
</feature>
<evidence type="ECO:0000256" key="1">
    <source>
        <dbReference type="ARBA" id="ARBA00004651"/>
    </source>
</evidence>
<dbReference type="InterPro" id="IPR011527">
    <property type="entry name" value="ABC1_TM_dom"/>
</dbReference>
<dbReference type="InterPro" id="IPR014216">
    <property type="entry name" value="ABC_transptr_CydD"/>
</dbReference>
<dbReference type="InterPro" id="IPR003593">
    <property type="entry name" value="AAA+_ATPase"/>
</dbReference>
<dbReference type="SUPFAM" id="SSF90123">
    <property type="entry name" value="ABC transporter transmembrane region"/>
    <property type="match status" value="1"/>
</dbReference>
<dbReference type="Proteomes" id="UP000175973">
    <property type="component" value="Chromosome"/>
</dbReference>
<dbReference type="GO" id="GO:0005886">
    <property type="term" value="C:plasma membrane"/>
    <property type="evidence" value="ECO:0007669"/>
    <property type="project" value="UniProtKB-SubCell"/>
</dbReference>
<dbReference type="SUPFAM" id="SSF52540">
    <property type="entry name" value="P-loop containing nucleoside triphosphate hydrolases"/>
    <property type="match status" value="1"/>
</dbReference>
<keyword evidence="3" id="KW-0547">Nucleotide-binding</keyword>
<gene>
    <name evidence="10" type="ORF">A4S02_05845</name>
</gene>
<dbReference type="PROSITE" id="PS50929">
    <property type="entry name" value="ABC_TM1F"/>
    <property type="match status" value="1"/>
</dbReference>
<evidence type="ECO:0000256" key="4">
    <source>
        <dbReference type="ARBA" id="ARBA00022840"/>
    </source>
</evidence>
<dbReference type="GO" id="GO:0140359">
    <property type="term" value="F:ABC-type transporter activity"/>
    <property type="evidence" value="ECO:0007669"/>
    <property type="project" value="InterPro"/>
</dbReference>
<protein>
    <submittedName>
        <fullName evidence="10">Thiol reductant ABC exporter subunit CydD</fullName>
    </submittedName>
</protein>
<name>A0A1D8QVJ8_9PROT</name>
<evidence type="ECO:0000313" key="11">
    <source>
        <dbReference type="Proteomes" id="UP000175973"/>
    </source>
</evidence>
<dbReference type="Gene3D" id="1.20.1560.10">
    <property type="entry name" value="ABC transporter type 1, transmembrane domain"/>
    <property type="match status" value="1"/>
</dbReference>
<keyword evidence="4" id="KW-0067">ATP-binding</keyword>
<keyword evidence="2 7" id="KW-0812">Transmembrane</keyword>
<dbReference type="InterPro" id="IPR003439">
    <property type="entry name" value="ABC_transporter-like_ATP-bd"/>
</dbReference>
<feature type="transmembrane region" description="Helical" evidence="7">
    <location>
        <begin position="142"/>
        <end position="160"/>
    </location>
</feature>
<evidence type="ECO:0000259" key="8">
    <source>
        <dbReference type="PROSITE" id="PS50893"/>
    </source>
</evidence>
<dbReference type="CDD" id="cd18584">
    <property type="entry name" value="ABC_6TM_AarD_CydD"/>
    <property type="match status" value="1"/>
</dbReference>
<dbReference type="GO" id="GO:0005524">
    <property type="term" value="F:ATP binding"/>
    <property type="evidence" value="ECO:0007669"/>
    <property type="project" value="UniProtKB-KW"/>
</dbReference>
<dbReference type="InterPro" id="IPR036640">
    <property type="entry name" value="ABC1_TM_sf"/>
</dbReference>
<evidence type="ECO:0000256" key="3">
    <source>
        <dbReference type="ARBA" id="ARBA00022741"/>
    </source>
</evidence>
<dbReference type="AlphaFoldDB" id="A0A1D8QVJ8"/>
<organism evidence="10 11">
    <name type="scientific">Acetobacter ascendens</name>
    <dbReference type="NCBI Taxonomy" id="481146"/>
    <lineage>
        <taxon>Bacteria</taxon>
        <taxon>Pseudomonadati</taxon>
        <taxon>Pseudomonadota</taxon>
        <taxon>Alphaproteobacteria</taxon>
        <taxon>Acetobacterales</taxon>
        <taxon>Acetobacteraceae</taxon>
        <taxon>Acetobacter</taxon>
    </lineage>
</organism>
<evidence type="ECO:0000259" key="9">
    <source>
        <dbReference type="PROSITE" id="PS50929"/>
    </source>
</evidence>
<keyword evidence="5 7" id="KW-1133">Transmembrane helix</keyword>
<dbReference type="GO" id="GO:0016887">
    <property type="term" value="F:ATP hydrolysis activity"/>
    <property type="evidence" value="ECO:0007669"/>
    <property type="project" value="InterPro"/>
</dbReference>
<dbReference type="PANTHER" id="PTHR24221">
    <property type="entry name" value="ATP-BINDING CASSETTE SUB-FAMILY B"/>
    <property type="match status" value="1"/>
</dbReference>
<dbReference type="Pfam" id="PF00005">
    <property type="entry name" value="ABC_tran"/>
    <property type="match status" value="1"/>
</dbReference>
<dbReference type="SMART" id="SM00382">
    <property type="entry name" value="AAA"/>
    <property type="match status" value="1"/>
</dbReference>
<dbReference type="GO" id="GO:0042883">
    <property type="term" value="P:cysteine transport"/>
    <property type="evidence" value="ECO:0007669"/>
    <property type="project" value="InterPro"/>
</dbReference>
<dbReference type="InterPro" id="IPR027417">
    <property type="entry name" value="P-loop_NTPase"/>
</dbReference>
<dbReference type="EMBL" id="CP015164">
    <property type="protein sequence ID" value="AOW46370.1"/>
    <property type="molecule type" value="Genomic_DNA"/>
</dbReference>
<evidence type="ECO:0000256" key="2">
    <source>
        <dbReference type="ARBA" id="ARBA00022692"/>
    </source>
</evidence>
<feature type="transmembrane region" description="Helical" evidence="7">
    <location>
        <begin position="247"/>
        <end position="275"/>
    </location>
</feature>
<dbReference type="KEGG" id="aasc:A4S02_05845"/>
<feature type="transmembrane region" description="Helical" evidence="7">
    <location>
        <begin position="22"/>
        <end position="47"/>
    </location>
</feature>
<dbReference type="NCBIfam" id="TIGR02857">
    <property type="entry name" value="CydD"/>
    <property type="match status" value="1"/>
</dbReference>
<keyword evidence="11" id="KW-1185">Reference proteome</keyword>
<keyword evidence="6 7" id="KW-0472">Membrane</keyword>
<proteinExistence type="predicted"/>
<feature type="domain" description="ABC transporter" evidence="8">
    <location>
        <begin position="343"/>
        <end position="563"/>
    </location>
</feature>
<comment type="subcellular location">
    <subcellularLocation>
        <location evidence="1">Cell membrane</location>
        <topology evidence="1">Multi-pass membrane protein</topology>
    </subcellularLocation>
</comment>
<dbReference type="InterPro" id="IPR039421">
    <property type="entry name" value="Type_1_exporter"/>
</dbReference>
<dbReference type="Gene3D" id="3.40.50.300">
    <property type="entry name" value="P-loop containing nucleotide triphosphate hydrolases"/>
    <property type="match status" value="1"/>
</dbReference>
<feature type="transmembrane region" description="Helical" evidence="7">
    <location>
        <begin position="166"/>
        <end position="187"/>
    </location>
</feature>
<dbReference type="Pfam" id="PF00664">
    <property type="entry name" value="ABC_membrane"/>
    <property type="match status" value="1"/>
</dbReference>